<comment type="caution">
    <text evidence="1">The sequence shown here is derived from an EMBL/GenBank/DDBJ whole genome shotgun (WGS) entry which is preliminary data.</text>
</comment>
<keyword evidence="2" id="KW-1185">Reference proteome</keyword>
<name>A0ACA9MMC9_9GLOM</name>
<evidence type="ECO:0000313" key="2">
    <source>
        <dbReference type="Proteomes" id="UP000789366"/>
    </source>
</evidence>
<dbReference type="Proteomes" id="UP000789366">
    <property type="component" value="Unassembled WGS sequence"/>
</dbReference>
<accession>A0ACA9MMC9</accession>
<reference evidence="1" key="1">
    <citation type="submission" date="2021-06" db="EMBL/GenBank/DDBJ databases">
        <authorList>
            <person name="Kallberg Y."/>
            <person name="Tangrot J."/>
            <person name="Rosling A."/>
        </authorList>
    </citation>
    <scope>NUCLEOTIDE SEQUENCE</scope>
    <source>
        <strain evidence="1">28 12/20/2015</strain>
    </source>
</reference>
<feature type="non-terminal residue" evidence="1">
    <location>
        <position position="1"/>
    </location>
</feature>
<evidence type="ECO:0000313" key="1">
    <source>
        <dbReference type="EMBL" id="CAG8595168.1"/>
    </source>
</evidence>
<gene>
    <name evidence="1" type="ORF">SPELUC_LOCUS6900</name>
</gene>
<organism evidence="1 2">
    <name type="scientific">Cetraspora pellucida</name>
    <dbReference type="NCBI Taxonomy" id="1433469"/>
    <lineage>
        <taxon>Eukaryota</taxon>
        <taxon>Fungi</taxon>
        <taxon>Fungi incertae sedis</taxon>
        <taxon>Mucoromycota</taxon>
        <taxon>Glomeromycotina</taxon>
        <taxon>Glomeromycetes</taxon>
        <taxon>Diversisporales</taxon>
        <taxon>Gigasporaceae</taxon>
        <taxon>Cetraspora</taxon>
    </lineage>
</organism>
<sequence length="248" mass="28663">GLGRIYTLNRSPLISSYGDNYLTLIENCPIKAHTELNKKYSTSHKCRSENSLEVLEYSTSHKCRSENSLEVLELFKRKPKTFAECFSTSFGCKHLEIYIDNNQLTEEQINEYREAFNLFDKDKDGVITIKELRDVMKSLGQNPTQTELQEMMSEVDLDSNGTIEFNEFLNMMARQANDVDNEEEMREAFKVFDKDSNGFISKDELRALMGNLGEKLTQGEIDEMFREADLDGDGQINYEEFVKIMDSK</sequence>
<protein>
    <submittedName>
        <fullName evidence="1">9859_t:CDS:1</fullName>
    </submittedName>
</protein>
<proteinExistence type="predicted"/>
<dbReference type="EMBL" id="CAJVPW010008602">
    <property type="protein sequence ID" value="CAG8595168.1"/>
    <property type="molecule type" value="Genomic_DNA"/>
</dbReference>